<accession>A0ABW1NJT8</accession>
<dbReference type="RefSeq" id="WP_380755880.1">
    <property type="nucleotide sequence ID" value="NZ_JBHSRF010000031.1"/>
</dbReference>
<reference evidence="2" key="1">
    <citation type="journal article" date="2019" name="Int. J. Syst. Evol. Microbiol.">
        <title>The Global Catalogue of Microorganisms (GCM) 10K type strain sequencing project: providing services to taxonomists for standard genome sequencing and annotation.</title>
        <authorList>
            <consortium name="The Broad Institute Genomics Platform"/>
            <consortium name="The Broad Institute Genome Sequencing Center for Infectious Disease"/>
            <person name="Wu L."/>
            <person name="Ma J."/>
        </authorList>
    </citation>
    <scope>NUCLEOTIDE SEQUENCE [LARGE SCALE GENOMIC DNA]</scope>
    <source>
        <strain evidence="2">JCM 30346</strain>
    </source>
</reference>
<evidence type="ECO:0000313" key="2">
    <source>
        <dbReference type="Proteomes" id="UP001596137"/>
    </source>
</evidence>
<gene>
    <name evidence="1" type="ORF">ACFP1K_20995</name>
</gene>
<dbReference type="EMBL" id="JBHSRF010000031">
    <property type="protein sequence ID" value="MFC6083659.1"/>
    <property type="molecule type" value="Genomic_DNA"/>
</dbReference>
<name>A0ABW1NJT8_9ACTN</name>
<protein>
    <submittedName>
        <fullName evidence="1">Uncharacterized protein</fullName>
    </submittedName>
</protein>
<keyword evidence="2" id="KW-1185">Reference proteome</keyword>
<sequence length="225" mass="23505">MNKKATLARNPRQVRHSPAKGSSIVWKLLAAFAVGAILAGGVVFAVTRPSPVDQIRANDALRDKTQIKELTELARSTRDRLVPVLEGLAKAMPAEDAVGPAAVTAADVENWRKAATAAVDGFADPPSGMTATNVARAGLASAVRQLATTVETYASSQKLSEADAARTLELAARQRTDAVFTWSVGATALDALNVDAGYGHQHVFLQTSGDGALTPDAEPEGVQHS</sequence>
<organism evidence="1 2">
    <name type="scientific">Sphaerisporangium aureirubrum</name>
    <dbReference type="NCBI Taxonomy" id="1544736"/>
    <lineage>
        <taxon>Bacteria</taxon>
        <taxon>Bacillati</taxon>
        <taxon>Actinomycetota</taxon>
        <taxon>Actinomycetes</taxon>
        <taxon>Streptosporangiales</taxon>
        <taxon>Streptosporangiaceae</taxon>
        <taxon>Sphaerisporangium</taxon>
    </lineage>
</organism>
<comment type="caution">
    <text evidence="1">The sequence shown here is derived from an EMBL/GenBank/DDBJ whole genome shotgun (WGS) entry which is preliminary data.</text>
</comment>
<evidence type="ECO:0000313" key="1">
    <source>
        <dbReference type="EMBL" id="MFC6083659.1"/>
    </source>
</evidence>
<dbReference type="Proteomes" id="UP001596137">
    <property type="component" value="Unassembled WGS sequence"/>
</dbReference>
<proteinExistence type="predicted"/>